<proteinExistence type="predicted"/>
<evidence type="ECO:0000313" key="3">
    <source>
        <dbReference type="EMBL" id="MCC2150050.1"/>
    </source>
</evidence>
<dbReference type="InterPro" id="IPR008640">
    <property type="entry name" value="Adhesin_Head_dom"/>
</dbReference>
<feature type="domain" description="Trimeric autotransporter adhesin YadA-like head" evidence="2">
    <location>
        <begin position="256"/>
        <end position="282"/>
    </location>
</feature>
<dbReference type="Pfam" id="PF05658">
    <property type="entry name" value="YadA_head"/>
    <property type="match status" value="3"/>
</dbReference>
<keyword evidence="4" id="KW-1185">Reference proteome</keyword>
<organism evidence="3 4">
    <name type="scientific">Hominisplanchenecus faecis</name>
    <dbReference type="NCBI Taxonomy" id="2885351"/>
    <lineage>
        <taxon>Bacteria</taxon>
        <taxon>Bacillati</taxon>
        <taxon>Bacillota</taxon>
        <taxon>Clostridia</taxon>
        <taxon>Lachnospirales</taxon>
        <taxon>Lachnospiraceae</taxon>
        <taxon>Hominisplanchenecus</taxon>
    </lineage>
</organism>
<reference evidence="3 4" key="1">
    <citation type="submission" date="2021-10" db="EMBL/GenBank/DDBJ databases">
        <title>Anaerobic single-cell dispensing facilitates the cultivation of human gut bacteria.</title>
        <authorList>
            <person name="Afrizal A."/>
        </authorList>
    </citation>
    <scope>NUCLEOTIDE SEQUENCE [LARGE SCALE GENOMIC DNA]</scope>
    <source>
        <strain evidence="3 4">CLA-AA-H246</strain>
    </source>
</reference>
<name>A0ABS8EXY4_9FIRM</name>
<dbReference type="Proteomes" id="UP001299235">
    <property type="component" value="Unassembled WGS sequence"/>
</dbReference>
<feature type="domain" description="Trimeric autotransporter adhesin YadA-like head" evidence="2">
    <location>
        <begin position="298"/>
        <end position="324"/>
    </location>
</feature>
<evidence type="ECO:0000256" key="1">
    <source>
        <dbReference type="SAM" id="MobiDB-lite"/>
    </source>
</evidence>
<accession>A0ABS8EXY4</accession>
<dbReference type="RefSeq" id="WP_248835902.1">
    <property type="nucleotide sequence ID" value="NZ_JAJEQE010000054.1"/>
</dbReference>
<dbReference type="EMBL" id="JAJEQE010000054">
    <property type="protein sequence ID" value="MCC2150050.1"/>
    <property type="molecule type" value="Genomic_DNA"/>
</dbReference>
<dbReference type="CDD" id="cd12820">
    <property type="entry name" value="LbR_YadA-like"/>
    <property type="match status" value="1"/>
</dbReference>
<feature type="compositionally biased region" description="Polar residues" evidence="1">
    <location>
        <begin position="261"/>
        <end position="281"/>
    </location>
</feature>
<comment type="caution">
    <text evidence="3">The sequence shown here is derived from an EMBL/GenBank/DDBJ whole genome shotgun (WGS) entry which is preliminary data.</text>
</comment>
<protein>
    <recommendedName>
        <fullName evidence="2">Trimeric autotransporter adhesin YadA-like head domain-containing protein</fullName>
    </recommendedName>
</protein>
<dbReference type="InterPro" id="IPR011049">
    <property type="entry name" value="Serralysin-like_metalloprot_C"/>
</dbReference>
<sequence length="689" mass="73697">MITAIIDAGQHYCQAVSDLWQWDYGQTLRIQGVKLPAAVEVQFSTTERIGETVTRIGVTKEGVTEVPIPDTLLEGNGASHDYVIYAFIYVENAASGKTEHKIAMNVRARPKPEAHATPEEGELFRQAIATVSESADRAESARDLAGGSARTAQGSAEIAEQAKNEAVKAAESIKNTKVPTKTSELENDSHFLTADTEISWGRKADTTIGEQSVALGVNVEASGYQSHAEGYGTTASDRCSHAEGYSARAESVSSHAEGMGTTASGYSSHAEGMSTTASGKNSHAEGYNARALSYCSHAEGLLTTASGEKSHAEGNETTASGKNSHAEGNETTASGLCSHAEGERTRASGVHSHAEGSNTTASGKNSHAEGSSAVALGYCSHAEGEATIARGNHSHVQGIYNVEDINNKYAHIVGNGTGITARKNIHTLDWKGNAEYAGDVAATVNEKRVSMSTLADIFLQPGAAAHNAICRGKKLGNALTSAMLASIRDGSFNDLYVCDYIETEDNIYRFMDFDYFLGCCSSASGGRIEKHHAILVPDKVMSSSAIDNYPEATQPKETHMYVNKLPEITQTLKGIFGNDNVAMMDRVITKTVNGESTGWDWVNVGADLLTEVMVMGHSSWGQWVGFQTGIMKGQLAGFRYSHSLMCSNEDYWLRDKRSATNYALISSDGYSSSDTGSLQHGVRPFFVIW</sequence>
<dbReference type="Gene3D" id="2.150.10.10">
    <property type="entry name" value="Serralysin-like metalloprotease, C-terminal"/>
    <property type="match status" value="2"/>
</dbReference>
<evidence type="ECO:0000313" key="4">
    <source>
        <dbReference type="Proteomes" id="UP001299235"/>
    </source>
</evidence>
<feature type="region of interest" description="Disordered" evidence="1">
    <location>
        <begin position="135"/>
        <end position="163"/>
    </location>
</feature>
<dbReference type="SUPFAM" id="SSF101967">
    <property type="entry name" value="Adhesin YadA, collagen-binding domain"/>
    <property type="match status" value="2"/>
</dbReference>
<evidence type="ECO:0000259" key="2">
    <source>
        <dbReference type="Pfam" id="PF05658"/>
    </source>
</evidence>
<gene>
    <name evidence="3" type="ORF">LKD42_12510</name>
</gene>
<feature type="compositionally biased region" description="Polar residues" evidence="1">
    <location>
        <begin position="355"/>
        <end position="368"/>
    </location>
</feature>
<feature type="region of interest" description="Disordered" evidence="1">
    <location>
        <begin position="307"/>
        <end position="368"/>
    </location>
</feature>
<feature type="domain" description="Trimeric autotransporter adhesin YadA-like head" evidence="2">
    <location>
        <begin position="354"/>
        <end position="378"/>
    </location>
</feature>
<feature type="region of interest" description="Disordered" evidence="1">
    <location>
        <begin position="250"/>
        <end position="283"/>
    </location>
</feature>